<reference evidence="3" key="1">
    <citation type="submission" date="2023-02" db="EMBL/GenBank/DDBJ databases">
        <title>Kitasatospora phosalacinea NBRC 14362.</title>
        <authorList>
            <person name="Ichikawa N."/>
            <person name="Sato H."/>
            <person name="Tonouchi N."/>
        </authorList>
    </citation>
    <scope>NUCLEOTIDE SEQUENCE</scope>
    <source>
        <strain evidence="3">NBRC 14362</strain>
    </source>
</reference>
<comment type="caution">
    <text evidence="3">The sequence shown here is derived from an EMBL/GenBank/DDBJ whole genome shotgun (WGS) entry which is preliminary data.</text>
</comment>
<evidence type="ECO:0000259" key="2">
    <source>
        <dbReference type="Pfam" id="PF02371"/>
    </source>
</evidence>
<evidence type="ECO:0000256" key="1">
    <source>
        <dbReference type="SAM" id="MobiDB-lite"/>
    </source>
</evidence>
<organism evidence="3 4">
    <name type="scientific">Kitasatospora phosalacinea</name>
    <dbReference type="NCBI Taxonomy" id="2065"/>
    <lineage>
        <taxon>Bacteria</taxon>
        <taxon>Bacillati</taxon>
        <taxon>Actinomycetota</taxon>
        <taxon>Actinomycetes</taxon>
        <taxon>Kitasatosporales</taxon>
        <taxon>Streptomycetaceae</taxon>
        <taxon>Kitasatospora</taxon>
    </lineage>
</organism>
<proteinExistence type="predicted"/>
<dbReference type="Proteomes" id="UP001165143">
    <property type="component" value="Unassembled WGS sequence"/>
</dbReference>
<dbReference type="InterPro" id="IPR003346">
    <property type="entry name" value="Transposase_20"/>
</dbReference>
<dbReference type="GO" id="GO:0003677">
    <property type="term" value="F:DNA binding"/>
    <property type="evidence" value="ECO:0007669"/>
    <property type="project" value="InterPro"/>
</dbReference>
<gene>
    <name evidence="3" type="ORF">Kpho01_73290</name>
</gene>
<dbReference type="AlphaFoldDB" id="A0A9W6PMS9"/>
<protein>
    <recommendedName>
        <fullName evidence="2">Transposase IS116/IS110/IS902 C-terminal domain-containing protein</fullName>
    </recommendedName>
</protein>
<dbReference type="Pfam" id="PF02371">
    <property type="entry name" value="Transposase_20"/>
    <property type="match status" value="1"/>
</dbReference>
<dbReference type="GO" id="GO:0004803">
    <property type="term" value="F:transposase activity"/>
    <property type="evidence" value="ECO:0007669"/>
    <property type="project" value="InterPro"/>
</dbReference>
<feature type="domain" description="Transposase IS116/IS110/IS902 C-terminal" evidence="2">
    <location>
        <begin position="34"/>
        <end position="73"/>
    </location>
</feature>
<accession>A0A9W6PMS9</accession>
<name>A0A9W6PMS9_9ACTN</name>
<evidence type="ECO:0000313" key="4">
    <source>
        <dbReference type="Proteomes" id="UP001165143"/>
    </source>
</evidence>
<dbReference type="GO" id="GO:0006313">
    <property type="term" value="P:DNA transposition"/>
    <property type="evidence" value="ECO:0007669"/>
    <property type="project" value="InterPro"/>
</dbReference>
<feature type="region of interest" description="Disordered" evidence="1">
    <location>
        <begin position="48"/>
        <end position="74"/>
    </location>
</feature>
<evidence type="ECO:0000313" key="3">
    <source>
        <dbReference type="EMBL" id="GLW59319.1"/>
    </source>
</evidence>
<dbReference type="EMBL" id="BSRX01000075">
    <property type="protein sequence ID" value="GLW59319.1"/>
    <property type="molecule type" value="Genomic_DNA"/>
</dbReference>
<sequence length="74" mass="8080">MSQRCPTAVPAGPFSPFYWDSPRPFPLVTALRLDLAAFATPDRLAGFGGVAPAPRDSGKISGNLHRPQRYNRKL</sequence>